<organism evidence="2 3">
    <name type="scientific">Candidatus Sulfuritelmatomonas gaucii</name>
    <dbReference type="NCBI Taxonomy" id="2043161"/>
    <lineage>
        <taxon>Bacteria</taxon>
        <taxon>Pseudomonadati</taxon>
        <taxon>Acidobacteriota</taxon>
        <taxon>Terriglobia</taxon>
        <taxon>Terriglobales</taxon>
        <taxon>Acidobacteriaceae</taxon>
        <taxon>Candidatus Sulfuritelmatomonas</taxon>
    </lineage>
</organism>
<dbReference type="PANTHER" id="PTHR35849:SF2">
    <property type="entry name" value="BLR2341 PROTEIN"/>
    <property type="match status" value="1"/>
</dbReference>
<dbReference type="PANTHER" id="PTHR35849">
    <property type="entry name" value="BLR2341 PROTEIN"/>
    <property type="match status" value="1"/>
</dbReference>
<accession>A0A2N9L986</accession>
<evidence type="ECO:0000313" key="3">
    <source>
        <dbReference type="Proteomes" id="UP000239735"/>
    </source>
</evidence>
<dbReference type="PROSITE" id="PS50801">
    <property type="entry name" value="STAS"/>
    <property type="match status" value="1"/>
</dbReference>
<dbReference type="EMBL" id="OKRB01000081">
    <property type="protein sequence ID" value="SPE19849.1"/>
    <property type="molecule type" value="Genomic_DNA"/>
</dbReference>
<dbReference type="InterPro" id="IPR058548">
    <property type="entry name" value="MlaB-like_STAS"/>
</dbReference>
<dbReference type="Gene3D" id="3.30.750.24">
    <property type="entry name" value="STAS domain"/>
    <property type="match status" value="1"/>
</dbReference>
<proteinExistence type="predicted"/>
<dbReference type="Pfam" id="PF13466">
    <property type="entry name" value="STAS_2"/>
    <property type="match status" value="1"/>
</dbReference>
<dbReference type="AlphaFoldDB" id="A0A2N9L986"/>
<dbReference type="SUPFAM" id="SSF52091">
    <property type="entry name" value="SpoIIaa-like"/>
    <property type="match status" value="1"/>
</dbReference>
<reference evidence="3" key="1">
    <citation type="submission" date="2018-02" db="EMBL/GenBank/DDBJ databases">
        <authorList>
            <person name="Hausmann B."/>
        </authorList>
    </citation>
    <scope>NUCLEOTIDE SEQUENCE [LARGE SCALE GENOMIC DNA]</scope>
    <source>
        <strain evidence="3">Peat soil MAG SbA5</strain>
    </source>
</reference>
<evidence type="ECO:0000259" key="1">
    <source>
        <dbReference type="PROSITE" id="PS50801"/>
    </source>
</evidence>
<dbReference type="CDD" id="cd07043">
    <property type="entry name" value="STAS_anti-anti-sigma_factors"/>
    <property type="match status" value="1"/>
</dbReference>
<protein>
    <recommendedName>
        <fullName evidence="1">STAS domain-containing protein</fullName>
    </recommendedName>
</protein>
<name>A0A2N9L986_9BACT</name>
<dbReference type="InterPro" id="IPR002645">
    <property type="entry name" value="STAS_dom"/>
</dbReference>
<dbReference type="OrthoDB" id="123445at2"/>
<feature type="domain" description="STAS" evidence="1">
    <location>
        <begin position="24"/>
        <end position="101"/>
    </location>
</feature>
<dbReference type="InterPro" id="IPR052746">
    <property type="entry name" value="MlaB_ABC_Transporter"/>
</dbReference>
<gene>
    <name evidence="2" type="ORF">SBA5_250079</name>
</gene>
<sequence length="120" mass="13087">MMCNSNCNSSTAAYESYRPGEITELVRGNDQFILERFLPLVRQQSLVLDLSSVTRIDAAGLAALITLYAEACKAGHTLTVSNLTRHVREILALVGLDRLLESSDSGRVPFFAGRLQESAA</sequence>
<dbReference type="Proteomes" id="UP000239735">
    <property type="component" value="Unassembled WGS sequence"/>
</dbReference>
<dbReference type="InterPro" id="IPR036513">
    <property type="entry name" value="STAS_dom_sf"/>
</dbReference>
<evidence type="ECO:0000313" key="2">
    <source>
        <dbReference type="EMBL" id="SPE19849.1"/>
    </source>
</evidence>